<gene>
    <name evidence="12" type="ORF">VSS37_11405</name>
</gene>
<dbReference type="Gene3D" id="1.10.287.130">
    <property type="match status" value="1"/>
</dbReference>
<dbReference type="Gene3D" id="2.10.70.100">
    <property type="match status" value="2"/>
</dbReference>
<dbReference type="SMART" id="SM00091">
    <property type="entry name" value="PAS"/>
    <property type="match status" value="4"/>
</dbReference>
<dbReference type="InterPro" id="IPR003594">
    <property type="entry name" value="HATPase_dom"/>
</dbReference>
<dbReference type="Proteomes" id="UP001308005">
    <property type="component" value="Unassembled WGS sequence"/>
</dbReference>
<dbReference type="InterPro" id="IPR000700">
    <property type="entry name" value="PAS-assoc_C"/>
</dbReference>
<dbReference type="CDD" id="cd17580">
    <property type="entry name" value="REC_2_DhkD-like"/>
    <property type="match status" value="1"/>
</dbReference>
<name>A0ABU6CZT9_9GAMM</name>
<dbReference type="RefSeq" id="WP_324695301.1">
    <property type="nucleotide sequence ID" value="NZ_JAYMYJ010000110.1"/>
</dbReference>
<dbReference type="InterPro" id="IPR003661">
    <property type="entry name" value="HisK_dim/P_dom"/>
</dbReference>
<evidence type="ECO:0000256" key="6">
    <source>
        <dbReference type="PROSITE-ProRule" id="PRU00169"/>
    </source>
</evidence>
<dbReference type="PROSITE" id="PS50109">
    <property type="entry name" value="HIS_KIN"/>
    <property type="match status" value="1"/>
</dbReference>
<dbReference type="NCBIfam" id="TIGR00229">
    <property type="entry name" value="sensory_box"/>
    <property type="match status" value="4"/>
</dbReference>
<evidence type="ECO:0000256" key="4">
    <source>
        <dbReference type="ARBA" id="ARBA00022679"/>
    </source>
</evidence>
<dbReference type="Pfam" id="PF13426">
    <property type="entry name" value="PAS_9"/>
    <property type="match status" value="1"/>
</dbReference>
<evidence type="ECO:0000256" key="7">
    <source>
        <dbReference type="SAM" id="MobiDB-lite"/>
    </source>
</evidence>
<keyword evidence="5" id="KW-0418">Kinase</keyword>
<dbReference type="InterPro" id="IPR036097">
    <property type="entry name" value="HisK_dim/P_sf"/>
</dbReference>
<dbReference type="SMART" id="SM00086">
    <property type="entry name" value="PAC"/>
    <property type="match status" value="4"/>
</dbReference>
<dbReference type="SMART" id="SM00387">
    <property type="entry name" value="HATPase_c"/>
    <property type="match status" value="1"/>
</dbReference>
<evidence type="ECO:0000313" key="12">
    <source>
        <dbReference type="EMBL" id="MEB4591589.1"/>
    </source>
</evidence>
<feature type="domain" description="PAS" evidence="10">
    <location>
        <begin position="169"/>
        <end position="222"/>
    </location>
</feature>
<dbReference type="InterPro" id="IPR035965">
    <property type="entry name" value="PAS-like_dom_sf"/>
</dbReference>
<dbReference type="CDD" id="cd00082">
    <property type="entry name" value="HisKA"/>
    <property type="match status" value="1"/>
</dbReference>
<evidence type="ECO:0000259" key="8">
    <source>
        <dbReference type="PROSITE" id="PS50109"/>
    </source>
</evidence>
<dbReference type="SUPFAM" id="SSF55874">
    <property type="entry name" value="ATPase domain of HSP90 chaperone/DNA topoisomerase II/histidine kinase"/>
    <property type="match status" value="1"/>
</dbReference>
<dbReference type="Pfam" id="PF02518">
    <property type="entry name" value="HATPase_c"/>
    <property type="match status" value="1"/>
</dbReference>
<dbReference type="PROSITE" id="PS50110">
    <property type="entry name" value="RESPONSE_REGULATORY"/>
    <property type="match status" value="1"/>
</dbReference>
<dbReference type="InterPro" id="IPR011006">
    <property type="entry name" value="CheY-like_superfamily"/>
</dbReference>
<dbReference type="SUPFAM" id="SSF55785">
    <property type="entry name" value="PYP-like sensor domain (PAS domain)"/>
    <property type="match status" value="4"/>
</dbReference>
<feature type="region of interest" description="Disordered" evidence="7">
    <location>
        <begin position="1"/>
        <end position="34"/>
    </location>
</feature>
<protein>
    <recommendedName>
        <fullName evidence="2">histidine kinase</fullName>
        <ecNumber evidence="2">2.7.13.3</ecNumber>
    </recommendedName>
</protein>
<dbReference type="InterPro" id="IPR013656">
    <property type="entry name" value="PAS_4"/>
</dbReference>
<feature type="domain" description="Response regulatory" evidence="9">
    <location>
        <begin position="802"/>
        <end position="916"/>
    </location>
</feature>
<reference evidence="12 13" key="2">
    <citation type="submission" date="2024-01" db="EMBL/GenBank/DDBJ databases">
        <authorList>
            <person name="Xie X."/>
        </authorList>
    </citation>
    <scope>NUCLEOTIDE SEQUENCE [LARGE SCALE GENOMIC DNA]</scope>
    <source>
        <strain evidence="12">SCUT-1</strain>
    </source>
</reference>
<dbReference type="PRINTS" id="PR00344">
    <property type="entry name" value="BCTRLSENSOR"/>
</dbReference>
<dbReference type="SMART" id="SM00448">
    <property type="entry name" value="REC"/>
    <property type="match status" value="1"/>
</dbReference>
<dbReference type="PANTHER" id="PTHR43047:SF72">
    <property type="entry name" value="OSMOSENSING HISTIDINE PROTEIN KINASE SLN1"/>
    <property type="match status" value="1"/>
</dbReference>
<dbReference type="InterPro" id="IPR013655">
    <property type="entry name" value="PAS_fold_3"/>
</dbReference>
<dbReference type="InterPro" id="IPR005467">
    <property type="entry name" value="His_kinase_dom"/>
</dbReference>
<evidence type="ECO:0000313" key="13">
    <source>
        <dbReference type="Proteomes" id="UP001308005"/>
    </source>
</evidence>
<evidence type="ECO:0000256" key="3">
    <source>
        <dbReference type="ARBA" id="ARBA00022553"/>
    </source>
</evidence>
<dbReference type="Gene3D" id="3.40.50.2300">
    <property type="match status" value="1"/>
</dbReference>
<dbReference type="PANTHER" id="PTHR43047">
    <property type="entry name" value="TWO-COMPONENT HISTIDINE PROTEIN KINASE"/>
    <property type="match status" value="1"/>
</dbReference>
<evidence type="ECO:0000259" key="10">
    <source>
        <dbReference type="PROSITE" id="PS50112"/>
    </source>
</evidence>
<comment type="caution">
    <text evidence="12">The sequence shown here is derived from an EMBL/GenBank/DDBJ whole genome shotgun (WGS) entry which is preliminary data.</text>
</comment>
<organism evidence="12 13">
    <name type="scientific">Candidatus Thiothrix phosphatis</name>
    <dbReference type="NCBI Taxonomy" id="3112415"/>
    <lineage>
        <taxon>Bacteria</taxon>
        <taxon>Pseudomonadati</taxon>
        <taxon>Pseudomonadota</taxon>
        <taxon>Gammaproteobacteria</taxon>
        <taxon>Thiotrichales</taxon>
        <taxon>Thiotrichaceae</taxon>
        <taxon>Thiothrix</taxon>
    </lineage>
</organism>
<dbReference type="InterPro" id="IPR000014">
    <property type="entry name" value="PAS"/>
</dbReference>
<feature type="domain" description="PAS" evidence="10">
    <location>
        <begin position="440"/>
        <end position="495"/>
    </location>
</feature>
<keyword evidence="3 6" id="KW-0597">Phosphoprotein</keyword>
<dbReference type="InterPro" id="IPR001610">
    <property type="entry name" value="PAC"/>
</dbReference>
<dbReference type="EMBL" id="JAYMYJ010000110">
    <property type="protein sequence ID" value="MEB4591589.1"/>
    <property type="molecule type" value="Genomic_DNA"/>
</dbReference>
<feature type="domain" description="PAC" evidence="11">
    <location>
        <begin position="116"/>
        <end position="168"/>
    </location>
</feature>
<dbReference type="SUPFAM" id="SSF47384">
    <property type="entry name" value="Homodimeric domain of signal transducing histidine kinase"/>
    <property type="match status" value="1"/>
</dbReference>
<dbReference type="Gene3D" id="3.30.565.10">
    <property type="entry name" value="Histidine kinase-like ATPase, C-terminal domain"/>
    <property type="match status" value="1"/>
</dbReference>
<dbReference type="Pfam" id="PF08447">
    <property type="entry name" value="PAS_3"/>
    <property type="match status" value="2"/>
</dbReference>
<sequence length="916" mass="102928">MREDAAAPPEQMHVSSSGQPPAQGGEGQQPAAEEARLRRNELRLRLALESAYMISFEWDIRRNEIRRSVSSSPALPQTPEGRPDTFEDVCQAVHPDDRERFIANVNAALARQDGLYENEFRILQPDGSTVWLHESGRVEFDEGGKPAHLIGLAQDITRQKQTERALKESQRRYAGIVESAMDAIITIDASQQIVFFNAAAEKMFGCTAAEVIGDAVDRFIPERFQHGHREHIAMFGRTGTANRKMGNLGIVVGRRANGEEFPVEASISQVSINGEKSFTAILRDISERKRTEDRLKESEALLRLFIEHAPTSIAMFDHAMCYLAVSNRWKQDFRLPLDEPLLGRSHYEVFPDIPERWKAVHQRGLNGETLRGDEDSFVRQDGSTQWVKWEIIPWKRSNGQVGGILVATEEITEWMRSKEALRESREDLQRAQAVGQIGSWRLDVRNNVLTWSDENYRIFGVPEGTALTYESFLNAIHPDDRDYVDRQWQAGMHGEPYDIEHRIVAYGEVKWVREKAYLELDDSGVLLGGFGITQDITKRKLAELALLEANHRKDEFLAMLAHELRNPLAPISNAVQILRITQQGNPEIEQTTNMVGRQVRHLVRLVDDLLDVSRVTRGKIKLKKERVNLADIIRQAIETSRPLIDARNHQLKVRLPQAEICVDGDSTRLAQIISNLLNNAAKYTDAGGHISLMLEQRPGSVGGKALIRVKDNGRGMEPAALENLFDMFYQVDRNLDRAEGGLGIGLYLVKSLAAMHGGHVEAFSEGRGKGSEFVIHLPCLRPEQSGEGMAVDAEEMPTRGKRILLVDDNPDVADSMAMLLKLFGHEIIIAYDGREAVSIALREQPDVVLLDIGLPYLNGYEACRAMRKAGLTRAMIVALTGYGQEEDRKRAQEAGFNQHLAKPVDVDVLEELLATW</sequence>
<keyword evidence="4" id="KW-0808">Transferase</keyword>
<proteinExistence type="predicted"/>
<dbReference type="InterPro" id="IPR001789">
    <property type="entry name" value="Sig_transdc_resp-reg_receiver"/>
</dbReference>
<evidence type="ECO:0000256" key="5">
    <source>
        <dbReference type="ARBA" id="ARBA00022777"/>
    </source>
</evidence>
<dbReference type="EC" id="2.7.13.3" evidence="2"/>
<comment type="catalytic activity">
    <reaction evidence="1">
        <text>ATP + protein L-histidine = ADP + protein N-phospho-L-histidine.</text>
        <dbReference type="EC" id="2.7.13.3"/>
    </reaction>
</comment>
<dbReference type="SMART" id="SM00388">
    <property type="entry name" value="HisKA"/>
    <property type="match status" value="1"/>
</dbReference>
<evidence type="ECO:0000259" key="9">
    <source>
        <dbReference type="PROSITE" id="PS50110"/>
    </source>
</evidence>
<feature type="domain" description="PAC" evidence="11">
    <location>
        <begin position="495"/>
        <end position="548"/>
    </location>
</feature>
<feature type="modified residue" description="4-aspartylphosphate" evidence="6">
    <location>
        <position position="851"/>
    </location>
</feature>
<feature type="domain" description="Histidine kinase" evidence="8">
    <location>
        <begin position="559"/>
        <end position="781"/>
    </location>
</feature>
<dbReference type="PROSITE" id="PS50113">
    <property type="entry name" value="PAC"/>
    <property type="match status" value="3"/>
</dbReference>
<dbReference type="InterPro" id="IPR036890">
    <property type="entry name" value="HATPase_C_sf"/>
</dbReference>
<dbReference type="SUPFAM" id="SSF52172">
    <property type="entry name" value="CheY-like"/>
    <property type="match status" value="1"/>
</dbReference>
<dbReference type="InterPro" id="IPR004358">
    <property type="entry name" value="Sig_transdc_His_kin-like_C"/>
</dbReference>
<dbReference type="Gene3D" id="3.30.450.20">
    <property type="entry name" value="PAS domain"/>
    <property type="match status" value="4"/>
</dbReference>
<evidence type="ECO:0000259" key="11">
    <source>
        <dbReference type="PROSITE" id="PS50113"/>
    </source>
</evidence>
<evidence type="ECO:0000256" key="1">
    <source>
        <dbReference type="ARBA" id="ARBA00000085"/>
    </source>
</evidence>
<dbReference type="CDD" id="cd00075">
    <property type="entry name" value="HATPase"/>
    <property type="match status" value="1"/>
</dbReference>
<dbReference type="CDD" id="cd00130">
    <property type="entry name" value="PAS"/>
    <property type="match status" value="4"/>
</dbReference>
<keyword evidence="13" id="KW-1185">Reference proteome</keyword>
<dbReference type="Pfam" id="PF00512">
    <property type="entry name" value="HisKA"/>
    <property type="match status" value="1"/>
</dbReference>
<dbReference type="Pfam" id="PF08448">
    <property type="entry name" value="PAS_4"/>
    <property type="match status" value="1"/>
</dbReference>
<feature type="compositionally biased region" description="Low complexity" evidence="7">
    <location>
        <begin position="15"/>
        <end position="32"/>
    </location>
</feature>
<dbReference type="Pfam" id="PF00072">
    <property type="entry name" value="Response_reg"/>
    <property type="match status" value="1"/>
</dbReference>
<dbReference type="PROSITE" id="PS50112">
    <property type="entry name" value="PAS"/>
    <property type="match status" value="2"/>
</dbReference>
<accession>A0ABU6CZT9</accession>
<reference evidence="13" key="1">
    <citation type="submission" date="2023-07" db="EMBL/GenBank/DDBJ databases">
        <title>The carbon used by Thiothrix.</title>
        <authorList>
            <person name="Chen L."/>
        </authorList>
    </citation>
    <scope>NUCLEOTIDE SEQUENCE [LARGE SCALE GENOMIC DNA]</scope>
</reference>
<evidence type="ECO:0000256" key="2">
    <source>
        <dbReference type="ARBA" id="ARBA00012438"/>
    </source>
</evidence>
<feature type="domain" description="PAC" evidence="11">
    <location>
        <begin position="371"/>
        <end position="423"/>
    </location>
</feature>